<evidence type="ECO:0000256" key="1">
    <source>
        <dbReference type="ARBA" id="ARBA00004141"/>
    </source>
</evidence>
<dbReference type="SUPFAM" id="SSF103473">
    <property type="entry name" value="MFS general substrate transporter"/>
    <property type="match status" value="1"/>
</dbReference>
<sequence>MQTSNPATHELGPNELTPIDRKVSIAAGTAQSIVAANFSGVSDDGVLEGDSLDPRYRAKATILNAAMQDIGFGAYQRVLFCVCGFGWFVDNMWVQTVAVILPSVEKEFKFSPPTLLALSQNIGLLVGAAVWGFAADIVGRRWAFNLTLLIVGVFGLLGGASNSFAALASLASLWSFGVGGSLPVDSAIFLEFISGQSQWTLTLLSIWWAGGQIVASLVAWPLIGNFTCPDAETCTRENNWGWRYLIFAMGGLSLVLFVIRFFGFNMYESPKYLMGKARDADAVDVVHKVAHYNKKETSLSLEHLEAIDEGHHGNDVDMQSIEPVEDYTTTSAAIKRSLSKFSGEHIHALFGTRQLAYSTSLIVLLWGIIGLAFPLYNAFLPYLLANRGAELGDQSLSTTYRNYVIIGVCGIPGSLLATAAVELPRLGRKGAMSVATVLTGVFLFLSTTSRTSNSLLGWNCAYSITSNAMYGILYAYTPEVFPTSSRGTGNSLAACANRVFGIMAPVVAGYADLKTAVPVYVSGALFIAAGCLMLLLPYESRGKSSM</sequence>
<dbReference type="PROSITE" id="PS50850">
    <property type="entry name" value="MFS"/>
    <property type="match status" value="1"/>
</dbReference>
<accession>W7I559</accession>
<protein>
    <recommendedName>
        <fullName evidence="8">Major facilitator superfamily (MFS) profile domain-containing protein</fullName>
    </recommendedName>
</protein>
<dbReference type="Pfam" id="PF00083">
    <property type="entry name" value="Sugar_tr"/>
    <property type="match status" value="1"/>
</dbReference>
<feature type="transmembrane region" description="Helical" evidence="7">
    <location>
        <begin position="78"/>
        <end position="101"/>
    </location>
</feature>
<evidence type="ECO:0000313" key="9">
    <source>
        <dbReference type="EMBL" id="EWC47562.1"/>
    </source>
</evidence>
<name>W7I559_9PEZI</name>
<dbReference type="HOGENOM" id="CLU_001265_52_4_1"/>
<feature type="transmembrane region" description="Helical" evidence="7">
    <location>
        <begin position="361"/>
        <end position="383"/>
    </location>
</feature>
<feature type="transmembrane region" description="Helical" evidence="7">
    <location>
        <begin position="200"/>
        <end position="222"/>
    </location>
</feature>
<comment type="similarity">
    <text evidence="2">Belongs to the major facilitator superfamily.</text>
</comment>
<keyword evidence="10" id="KW-1185">Reference proteome</keyword>
<dbReference type="PANTHER" id="PTHR23511">
    <property type="entry name" value="SYNAPTIC VESICLE GLYCOPROTEIN 2"/>
    <property type="match status" value="1"/>
</dbReference>
<evidence type="ECO:0000256" key="6">
    <source>
        <dbReference type="ARBA" id="ARBA00023136"/>
    </source>
</evidence>
<feature type="transmembrane region" description="Helical" evidence="7">
    <location>
        <begin position="146"/>
        <end position="167"/>
    </location>
</feature>
<dbReference type="InterPro" id="IPR020846">
    <property type="entry name" value="MFS_dom"/>
</dbReference>
<dbReference type="CDD" id="cd17316">
    <property type="entry name" value="MFS_SV2_like"/>
    <property type="match status" value="1"/>
</dbReference>
<keyword evidence="6 7" id="KW-0472">Membrane</keyword>
<evidence type="ECO:0000256" key="5">
    <source>
        <dbReference type="ARBA" id="ARBA00022989"/>
    </source>
</evidence>
<dbReference type="AlphaFoldDB" id="W7I559"/>
<dbReference type="InterPro" id="IPR005828">
    <property type="entry name" value="MFS_sugar_transport-like"/>
</dbReference>
<dbReference type="EMBL" id="KI966409">
    <property type="protein sequence ID" value="EWC47562.1"/>
    <property type="molecule type" value="Genomic_DNA"/>
</dbReference>
<evidence type="ECO:0000256" key="2">
    <source>
        <dbReference type="ARBA" id="ARBA00008335"/>
    </source>
</evidence>
<evidence type="ECO:0000256" key="4">
    <source>
        <dbReference type="ARBA" id="ARBA00022692"/>
    </source>
</evidence>
<dbReference type="Gene3D" id="1.20.1250.20">
    <property type="entry name" value="MFS general substrate transporter like domains"/>
    <property type="match status" value="1"/>
</dbReference>
<evidence type="ECO:0000256" key="3">
    <source>
        <dbReference type="ARBA" id="ARBA00022448"/>
    </source>
</evidence>
<feature type="transmembrane region" description="Helical" evidence="7">
    <location>
        <begin position="517"/>
        <end position="536"/>
    </location>
</feature>
<comment type="subcellular location">
    <subcellularLocation>
        <location evidence="1">Membrane</location>
        <topology evidence="1">Multi-pass membrane protein</topology>
    </subcellularLocation>
</comment>
<keyword evidence="3" id="KW-0813">Transport</keyword>
<feature type="transmembrane region" description="Helical" evidence="7">
    <location>
        <begin position="430"/>
        <end position="449"/>
    </location>
</feature>
<feature type="transmembrane region" description="Helical" evidence="7">
    <location>
        <begin position="113"/>
        <end position="134"/>
    </location>
</feature>
<dbReference type="GO" id="GO:0016020">
    <property type="term" value="C:membrane"/>
    <property type="evidence" value="ECO:0007669"/>
    <property type="project" value="UniProtKB-SubCell"/>
</dbReference>
<evidence type="ECO:0000259" key="8">
    <source>
        <dbReference type="PROSITE" id="PS50850"/>
    </source>
</evidence>
<dbReference type="Proteomes" id="UP000024837">
    <property type="component" value="Unassembled WGS sequence"/>
</dbReference>
<feature type="transmembrane region" description="Helical" evidence="7">
    <location>
        <begin position="455"/>
        <end position="477"/>
    </location>
</feature>
<keyword evidence="4 7" id="KW-0812">Transmembrane</keyword>
<organism evidence="9 10">
    <name type="scientific">Drechslerella stenobrocha 248</name>
    <dbReference type="NCBI Taxonomy" id="1043628"/>
    <lineage>
        <taxon>Eukaryota</taxon>
        <taxon>Fungi</taxon>
        <taxon>Dikarya</taxon>
        <taxon>Ascomycota</taxon>
        <taxon>Pezizomycotina</taxon>
        <taxon>Orbiliomycetes</taxon>
        <taxon>Orbiliales</taxon>
        <taxon>Orbiliaceae</taxon>
        <taxon>Drechslerella</taxon>
    </lineage>
</organism>
<feature type="transmembrane region" description="Helical" evidence="7">
    <location>
        <begin position="403"/>
        <end position="423"/>
    </location>
</feature>
<dbReference type="FunFam" id="1.20.1250.20:FF:000171">
    <property type="entry name" value="MFS general substrate transporter"/>
    <property type="match status" value="1"/>
</dbReference>
<dbReference type="OrthoDB" id="4139357at2759"/>
<dbReference type="GO" id="GO:0022857">
    <property type="term" value="F:transmembrane transporter activity"/>
    <property type="evidence" value="ECO:0007669"/>
    <property type="project" value="InterPro"/>
</dbReference>
<reference evidence="9 10" key="1">
    <citation type="submission" date="2013-05" db="EMBL/GenBank/DDBJ databases">
        <title>Drechslerella stenobrocha genome reveals carnivorous origination and mechanical trapping mechanism of predatory fungi.</title>
        <authorList>
            <person name="Liu X."/>
            <person name="Zhang W."/>
            <person name="Liu K."/>
        </authorList>
    </citation>
    <scope>NUCLEOTIDE SEQUENCE [LARGE SCALE GENOMIC DNA]</scope>
    <source>
        <strain evidence="9 10">248</strain>
    </source>
</reference>
<evidence type="ECO:0000256" key="7">
    <source>
        <dbReference type="SAM" id="Phobius"/>
    </source>
</evidence>
<dbReference type="PANTHER" id="PTHR23511:SF12">
    <property type="entry name" value="TRANSPORTER, PUTATIVE (AFU_ORTHOLOGUE AFUA_7G01740)-RELATED"/>
    <property type="match status" value="1"/>
</dbReference>
<evidence type="ECO:0000313" key="10">
    <source>
        <dbReference type="Proteomes" id="UP000024837"/>
    </source>
</evidence>
<feature type="domain" description="Major facilitator superfamily (MFS) profile" evidence="8">
    <location>
        <begin position="79"/>
        <end position="541"/>
    </location>
</feature>
<keyword evidence="5 7" id="KW-1133">Transmembrane helix</keyword>
<gene>
    <name evidence="9" type="ORF">DRE_03182</name>
</gene>
<dbReference type="InterPro" id="IPR036259">
    <property type="entry name" value="MFS_trans_sf"/>
</dbReference>
<proteinExistence type="inferred from homology"/>
<feature type="transmembrane region" description="Helical" evidence="7">
    <location>
        <begin position="242"/>
        <end position="262"/>
    </location>
</feature>